<dbReference type="Pfam" id="PF01381">
    <property type="entry name" value="HTH_3"/>
    <property type="match status" value="1"/>
</dbReference>
<protein>
    <submittedName>
        <fullName evidence="2">Transcriptional regulator</fullName>
    </submittedName>
</protein>
<dbReference type="Gene3D" id="1.10.260.40">
    <property type="entry name" value="lambda repressor-like DNA-binding domains"/>
    <property type="match status" value="1"/>
</dbReference>
<evidence type="ECO:0000313" key="3">
    <source>
        <dbReference type="Proteomes" id="UP000619743"/>
    </source>
</evidence>
<keyword evidence="3" id="KW-1185">Reference proteome</keyword>
<evidence type="ECO:0000313" key="2">
    <source>
        <dbReference type="EMBL" id="GGA89692.1"/>
    </source>
</evidence>
<gene>
    <name evidence="2" type="ORF">GCM10011369_34830</name>
</gene>
<reference evidence="3" key="1">
    <citation type="journal article" date="2019" name="Int. J. Syst. Evol. Microbiol.">
        <title>The Global Catalogue of Microorganisms (GCM) 10K type strain sequencing project: providing services to taxonomists for standard genome sequencing and annotation.</title>
        <authorList>
            <consortium name="The Broad Institute Genomics Platform"/>
            <consortium name="The Broad Institute Genome Sequencing Center for Infectious Disease"/>
            <person name="Wu L."/>
            <person name="Ma J."/>
        </authorList>
    </citation>
    <scope>NUCLEOTIDE SEQUENCE [LARGE SCALE GENOMIC DNA]</scope>
    <source>
        <strain evidence="3">CGMCC 1.10130</strain>
    </source>
</reference>
<accession>A0A8J2XPX6</accession>
<dbReference type="SUPFAM" id="SSF47413">
    <property type="entry name" value="lambda repressor-like DNA-binding domains"/>
    <property type="match status" value="1"/>
</dbReference>
<dbReference type="InterPro" id="IPR001387">
    <property type="entry name" value="Cro/C1-type_HTH"/>
</dbReference>
<dbReference type="Proteomes" id="UP000619743">
    <property type="component" value="Unassembled WGS sequence"/>
</dbReference>
<comment type="caution">
    <text evidence="2">The sequence shown here is derived from an EMBL/GenBank/DDBJ whole genome shotgun (WGS) entry which is preliminary data.</text>
</comment>
<dbReference type="GO" id="GO:0003677">
    <property type="term" value="F:DNA binding"/>
    <property type="evidence" value="ECO:0007669"/>
    <property type="project" value="InterPro"/>
</dbReference>
<dbReference type="RefSeq" id="WP_087507519.1">
    <property type="nucleotide sequence ID" value="NZ_BMDX01000029.1"/>
</dbReference>
<organism evidence="2 3">
    <name type="scientific">Neiella marina</name>
    <dbReference type="NCBI Taxonomy" id="508461"/>
    <lineage>
        <taxon>Bacteria</taxon>
        <taxon>Pseudomonadati</taxon>
        <taxon>Pseudomonadota</taxon>
        <taxon>Gammaproteobacteria</taxon>
        <taxon>Alteromonadales</taxon>
        <taxon>Echinimonadaceae</taxon>
        <taxon>Neiella</taxon>
    </lineage>
</organism>
<dbReference type="PROSITE" id="PS50943">
    <property type="entry name" value="HTH_CROC1"/>
    <property type="match status" value="1"/>
</dbReference>
<feature type="domain" description="HTH cro/C1-type" evidence="1">
    <location>
        <begin position="10"/>
        <end position="62"/>
    </location>
</feature>
<dbReference type="InterPro" id="IPR010982">
    <property type="entry name" value="Lambda_DNA-bd_dom_sf"/>
</dbReference>
<proteinExistence type="predicted"/>
<dbReference type="EMBL" id="BMDX01000029">
    <property type="protein sequence ID" value="GGA89692.1"/>
    <property type="molecule type" value="Genomic_DNA"/>
</dbReference>
<sequence length="141" mass="15947">MPEQNDFALRLRELMGDMSVSAFARKVELSESLIRKYLNGSEPGLAKANQIAIKANCSLEWLATGCGYQYRKAEVVDMEALETAMQLTLNLAESEELNLQNEKLMKAIVATYQYMRATKKKDGYFDVDEAKPFARYVLGMC</sequence>
<dbReference type="AlphaFoldDB" id="A0A8J2XPX6"/>
<evidence type="ECO:0000259" key="1">
    <source>
        <dbReference type="PROSITE" id="PS50943"/>
    </source>
</evidence>
<name>A0A8J2XPX6_9GAMM</name>